<evidence type="ECO:0000313" key="1">
    <source>
        <dbReference type="EMBL" id="DAF91850.1"/>
    </source>
</evidence>
<organism evidence="1">
    <name type="scientific">Podoviridae sp. ctZkC8</name>
    <dbReference type="NCBI Taxonomy" id="2825259"/>
    <lineage>
        <taxon>Viruses</taxon>
        <taxon>Duplodnaviria</taxon>
        <taxon>Heunggongvirae</taxon>
        <taxon>Uroviricota</taxon>
        <taxon>Caudoviricetes</taxon>
    </lineage>
</organism>
<sequence length="37" mass="4324">MLYNPFLSLYLCSFSSHLRALINDLFSAHSFRVSYIP</sequence>
<protein>
    <submittedName>
        <fullName evidence="1">Uncharacterized protein</fullName>
    </submittedName>
</protein>
<reference evidence="1" key="1">
    <citation type="journal article" date="2021" name="Proc. Natl. Acad. Sci. U.S.A.">
        <title>A Catalog of Tens of Thousands of Viruses from Human Metagenomes Reveals Hidden Associations with Chronic Diseases.</title>
        <authorList>
            <person name="Tisza M.J."/>
            <person name="Buck C.B."/>
        </authorList>
    </citation>
    <scope>NUCLEOTIDE SEQUENCE</scope>
    <source>
        <strain evidence="1">CtZkC8</strain>
    </source>
</reference>
<proteinExistence type="predicted"/>
<accession>A0A8S5UBS2</accession>
<dbReference type="EMBL" id="BK016062">
    <property type="protein sequence ID" value="DAF91850.1"/>
    <property type="molecule type" value="Genomic_DNA"/>
</dbReference>
<name>A0A8S5UBS2_9CAUD</name>